<dbReference type="InterPro" id="IPR018849">
    <property type="entry name" value="Urb2/Npa2_C"/>
</dbReference>
<accession>A0A814UDH0</accession>
<keyword evidence="2" id="KW-0812">Transmembrane</keyword>
<dbReference type="Pfam" id="PF10441">
    <property type="entry name" value="Urb2"/>
    <property type="match status" value="1"/>
</dbReference>
<feature type="transmembrane region" description="Helical" evidence="2">
    <location>
        <begin position="21"/>
        <end position="45"/>
    </location>
</feature>
<evidence type="ECO:0000259" key="3">
    <source>
        <dbReference type="Pfam" id="PF10441"/>
    </source>
</evidence>
<keyword evidence="1" id="KW-0175">Coiled coil</keyword>
<proteinExistence type="predicted"/>
<sequence>MDNQMQDLIVLRAGRARKRKLLGLVLAIICLGLYIALAIILFKYFNPPRQISNLVTTKVTNDIEYMTSTNLPDVITTMDIVNSSEQSILSTIGVSLIEIYTNYSLHEPIEYETDGHSLGNTLYFNGALMCNYTGGDRDRQLIISGVILAMICVALYINLTVILSKRSSSQNRYRIKNQTYETINNSTVMTSNNLSDVTTSKQPITSSVQSFLETMVANQSESYTNYSIKEPLEYDINGRQLGNRFHYNLKQVFLDLSKQLFSPLLDIRSIYSSLSSLIDDILKHIIFHRTWITAYRDYIQSLSSKKTIPCPVSPLFTTLETHITAGNSNVISFLPLIFRHCINLIDSEKVSDIFELLVQMNTWLEQIQNDDLYLNGICQLLQILDEKHLIDQLLNNSLEERITNWMKDILFKRTYEYKTENYANLCVICLYLHPTLIETNLFQLFQLFIDSEKCLSIFLIGYIDLYSRMRSLAKLTKRLTIAFEKSIILPENVLKHYRKCISECTHTLIDEIWLSLLDQLENSTIHLIIIQLISALLDGYRLFDLNISRAILIEQNQLKYNRTLEKLRQQVNETMLTSSNSSHRICILQCYLSLGWFSLCLLSFSSSIPPVDDIYNHNGPLLSHAQWMSLQSDIDIQSILFSLACQRLYRALATNENDIDRKLIENLLELSSFSSTTVFDQLEPFFDFLSKTKQYKLIKLFIKQIIEHPNIDRTWFISNEDRLQLVVQASVEYGIETNSHDDFQPKKRRKIDFEENIDSFYDYLQTKSCTIDGKIMPLFSSINFDSIQTSGILISIGWLALNISPVSLESMQILLDIIYSSKTLPLLFISHLLDFTLNTNNEKMIDQVLTITSNNSNYQSILKIKANKILDEMKTNEDYQNICLLEKYLLLFNHSRSLISSNDLCLIIDRLINSSSHSSISYSLLDTRYILAMIILNSLTSFDKYLKFLQQTWKSLVRDINETNHLKQVVIAYAKQWEYILKLNSTIDDIDALVKCLNDQYELISKVIQSMEQNQFQQWIENIIQNIKIPLEDQEEDINNCRQAFQLLQTLSHCSLNKENNLYFLTIINSVITQCGSLLIHLPIEFSRYIEVVSFVLSFANDVLLMKKSQLRSQVALSLLQCCLHLPMNVLFSQHANICKLVSLLIKHHTITLCKHVSTVETIIKLLLQSIVIQVKENQQKQEDLIEAARDITKLSAHLIEQCKDDFRSTIVYVLIDYVHLLSKGVFISPALKKTLNGVAFELFRISGERVEQYSGQMSIAERELLKQLHQQFKQYHMFKGII</sequence>
<reference evidence="4" key="1">
    <citation type="submission" date="2021-02" db="EMBL/GenBank/DDBJ databases">
        <authorList>
            <person name="Nowell W R."/>
        </authorList>
    </citation>
    <scope>NUCLEOTIDE SEQUENCE</scope>
</reference>
<comment type="caution">
    <text evidence="4">The sequence shown here is derived from an EMBL/GenBank/DDBJ whole genome shotgun (WGS) entry which is preliminary data.</text>
</comment>
<evidence type="ECO:0000256" key="1">
    <source>
        <dbReference type="SAM" id="Coils"/>
    </source>
</evidence>
<gene>
    <name evidence="4" type="ORF">RFH988_LOCUS23152</name>
</gene>
<organism evidence="4 5">
    <name type="scientific">Rotaria sordida</name>
    <dbReference type="NCBI Taxonomy" id="392033"/>
    <lineage>
        <taxon>Eukaryota</taxon>
        <taxon>Metazoa</taxon>
        <taxon>Spiralia</taxon>
        <taxon>Gnathifera</taxon>
        <taxon>Rotifera</taxon>
        <taxon>Eurotatoria</taxon>
        <taxon>Bdelloidea</taxon>
        <taxon>Philodinida</taxon>
        <taxon>Philodinidae</taxon>
        <taxon>Rotaria</taxon>
    </lineage>
</organism>
<name>A0A814UDH0_9BILA</name>
<feature type="coiled-coil region" evidence="1">
    <location>
        <begin position="994"/>
        <end position="1051"/>
    </location>
</feature>
<protein>
    <recommendedName>
        <fullName evidence="3">Nucleolar 27S pre-rRNA processing Urb2/Npa2 C-terminal domain-containing protein</fullName>
    </recommendedName>
</protein>
<dbReference type="EMBL" id="CAJNOO010001587">
    <property type="protein sequence ID" value="CAF1174305.1"/>
    <property type="molecule type" value="Genomic_DNA"/>
</dbReference>
<dbReference type="Proteomes" id="UP000663882">
    <property type="component" value="Unassembled WGS sequence"/>
</dbReference>
<evidence type="ECO:0000313" key="5">
    <source>
        <dbReference type="Proteomes" id="UP000663882"/>
    </source>
</evidence>
<evidence type="ECO:0000256" key="2">
    <source>
        <dbReference type="SAM" id="Phobius"/>
    </source>
</evidence>
<feature type="transmembrane region" description="Helical" evidence="2">
    <location>
        <begin position="141"/>
        <end position="164"/>
    </location>
</feature>
<feature type="domain" description="Nucleolar 27S pre-rRNA processing Urb2/Npa2 C-terminal" evidence="3">
    <location>
        <begin position="1104"/>
        <end position="1281"/>
    </location>
</feature>
<keyword evidence="2" id="KW-1133">Transmembrane helix</keyword>
<dbReference type="OrthoDB" id="160374at2759"/>
<keyword evidence="2" id="KW-0472">Membrane</keyword>
<evidence type="ECO:0000313" key="4">
    <source>
        <dbReference type="EMBL" id="CAF1174305.1"/>
    </source>
</evidence>